<dbReference type="InterPro" id="IPR014284">
    <property type="entry name" value="RNA_pol_sigma-70_dom"/>
</dbReference>
<dbReference type="InterPro" id="IPR013249">
    <property type="entry name" value="RNA_pol_sigma70_r4_t2"/>
</dbReference>
<name>A0A7X3INC7_9BACL</name>
<evidence type="ECO:0000256" key="3">
    <source>
        <dbReference type="ARBA" id="ARBA00023082"/>
    </source>
</evidence>
<dbReference type="AlphaFoldDB" id="A0A7X3INC7"/>
<evidence type="ECO:0000256" key="1">
    <source>
        <dbReference type="ARBA" id="ARBA00010641"/>
    </source>
</evidence>
<dbReference type="PANTHER" id="PTHR43133">
    <property type="entry name" value="RNA POLYMERASE ECF-TYPE SIGMA FACTO"/>
    <property type="match status" value="1"/>
</dbReference>
<reference evidence="7 8" key="1">
    <citation type="submission" date="2019-12" db="EMBL/GenBank/DDBJ databases">
        <title>Paenibacillus sp. nov., an endophytic bacterium isolated from the stem of Dendrobium.</title>
        <authorList>
            <person name="Zhao R."/>
        </authorList>
    </citation>
    <scope>NUCLEOTIDE SEQUENCE [LARGE SCALE GENOMIC DNA]</scope>
    <source>
        <strain evidence="7 8">HJL G12</strain>
    </source>
</reference>
<comment type="similarity">
    <text evidence="1">Belongs to the sigma-70 factor family. ECF subfamily.</text>
</comment>
<evidence type="ECO:0000259" key="6">
    <source>
        <dbReference type="Pfam" id="PF08281"/>
    </source>
</evidence>
<evidence type="ECO:0000313" key="7">
    <source>
        <dbReference type="EMBL" id="MWV45825.1"/>
    </source>
</evidence>
<dbReference type="InterPro" id="IPR013324">
    <property type="entry name" value="RNA_pol_sigma_r3/r4-like"/>
</dbReference>
<keyword evidence="4" id="KW-0804">Transcription</keyword>
<keyword evidence="3" id="KW-0731">Sigma factor</keyword>
<organism evidence="7 8">
    <name type="scientific">Paenibacillus dendrobii</name>
    <dbReference type="NCBI Taxonomy" id="2691084"/>
    <lineage>
        <taxon>Bacteria</taxon>
        <taxon>Bacillati</taxon>
        <taxon>Bacillota</taxon>
        <taxon>Bacilli</taxon>
        <taxon>Bacillales</taxon>
        <taxon>Paenibacillaceae</taxon>
        <taxon>Paenibacillus</taxon>
    </lineage>
</organism>
<dbReference type="InterPro" id="IPR039425">
    <property type="entry name" value="RNA_pol_sigma-70-like"/>
</dbReference>
<dbReference type="Proteomes" id="UP000460318">
    <property type="component" value="Unassembled WGS sequence"/>
</dbReference>
<gene>
    <name evidence="7" type="ORF">GRF59_19605</name>
</gene>
<evidence type="ECO:0000256" key="4">
    <source>
        <dbReference type="ARBA" id="ARBA00023163"/>
    </source>
</evidence>
<dbReference type="InterPro" id="IPR036388">
    <property type="entry name" value="WH-like_DNA-bd_sf"/>
</dbReference>
<feature type="domain" description="RNA polymerase sigma-70 region 2" evidence="5">
    <location>
        <begin position="25"/>
        <end position="91"/>
    </location>
</feature>
<protein>
    <submittedName>
        <fullName evidence="7">Sigma-70 family RNA polymerase sigma factor</fullName>
    </submittedName>
</protein>
<dbReference type="CDD" id="cd06171">
    <property type="entry name" value="Sigma70_r4"/>
    <property type="match status" value="1"/>
</dbReference>
<feature type="domain" description="RNA polymerase sigma factor 70 region 4 type 2" evidence="6">
    <location>
        <begin position="123"/>
        <end position="174"/>
    </location>
</feature>
<dbReference type="Pfam" id="PF04542">
    <property type="entry name" value="Sigma70_r2"/>
    <property type="match status" value="1"/>
</dbReference>
<comment type="caution">
    <text evidence="7">The sequence shown here is derived from an EMBL/GenBank/DDBJ whole genome shotgun (WGS) entry which is preliminary data.</text>
</comment>
<keyword evidence="8" id="KW-1185">Reference proteome</keyword>
<dbReference type="Gene3D" id="1.10.1740.10">
    <property type="match status" value="1"/>
</dbReference>
<dbReference type="SUPFAM" id="SSF88659">
    <property type="entry name" value="Sigma3 and sigma4 domains of RNA polymerase sigma factors"/>
    <property type="match status" value="1"/>
</dbReference>
<dbReference type="Pfam" id="PF08281">
    <property type="entry name" value="Sigma70_r4_2"/>
    <property type="match status" value="1"/>
</dbReference>
<dbReference type="RefSeq" id="WP_160499414.1">
    <property type="nucleotide sequence ID" value="NZ_WUBI01000003.1"/>
</dbReference>
<dbReference type="GO" id="GO:0016987">
    <property type="term" value="F:sigma factor activity"/>
    <property type="evidence" value="ECO:0007669"/>
    <property type="project" value="UniProtKB-KW"/>
</dbReference>
<sequence>MADPSQDVALVRQVLAGDKKSFAQLVDMHKNKIYGLLRGMGASPQDAQDYTQEAFLKAYRKLAGFREEASFASWLYAIAVNVMKDAGRRKKPEPVDADVLIRAQHHQAETPESAYLRKEAGGEVQQLLQQLPDKYRIVLLLRYTNELSYDEIAAISGIEVNQVRNRLHRAKKSLRKKFKEKEGMIHDMLEACSDQRIHSVWK</sequence>
<proteinExistence type="inferred from homology"/>
<dbReference type="PANTHER" id="PTHR43133:SF51">
    <property type="entry name" value="RNA POLYMERASE SIGMA FACTOR"/>
    <property type="match status" value="1"/>
</dbReference>
<dbReference type="Gene3D" id="1.10.10.10">
    <property type="entry name" value="Winged helix-like DNA-binding domain superfamily/Winged helix DNA-binding domain"/>
    <property type="match status" value="1"/>
</dbReference>
<dbReference type="InterPro" id="IPR013325">
    <property type="entry name" value="RNA_pol_sigma_r2"/>
</dbReference>
<dbReference type="EMBL" id="WUBI01000003">
    <property type="protein sequence ID" value="MWV45825.1"/>
    <property type="molecule type" value="Genomic_DNA"/>
</dbReference>
<evidence type="ECO:0000256" key="2">
    <source>
        <dbReference type="ARBA" id="ARBA00023015"/>
    </source>
</evidence>
<dbReference type="SUPFAM" id="SSF88946">
    <property type="entry name" value="Sigma2 domain of RNA polymerase sigma factors"/>
    <property type="match status" value="1"/>
</dbReference>
<accession>A0A7X3INC7</accession>
<dbReference type="NCBIfam" id="TIGR02937">
    <property type="entry name" value="sigma70-ECF"/>
    <property type="match status" value="1"/>
</dbReference>
<dbReference type="GO" id="GO:0003677">
    <property type="term" value="F:DNA binding"/>
    <property type="evidence" value="ECO:0007669"/>
    <property type="project" value="InterPro"/>
</dbReference>
<dbReference type="GO" id="GO:0006352">
    <property type="term" value="P:DNA-templated transcription initiation"/>
    <property type="evidence" value="ECO:0007669"/>
    <property type="project" value="InterPro"/>
</dbReference>
<evidence type="ECO:0000259" key="5">
    <source>
        <dbReference type="Pfam" id="PF04542"/>
    </source>
</evidence>
<keyword evidence="2" id="KW-0805">Transcription regulation</keyword>
<evidence type="ECO:0000313" key="8">
    <source>
        <dbReference type="Proteomes" id="UP000460318"/>
    </source>
</evidence>
<dbReference type="InterPro" id="IPR007627">
    <property type="entry name" value="RNA_pol_sigma70_r2"/>
</dbReference>